<dbReference type="Gene3D" id="2.70.50.70">
    <property type="match status" value="1"/>
</dbReference>
<gene>
    <name evidence="2" type="ORF">CYLTODRAFT_389536</name>
</gene>
<feature type="chain" id="PRO_5002317456" description="Glycoside hydrolase family 35 protein" evidence="1">
    <location>
        <begin position="23"/>
        <end position="117"/>
    </location>
</feature>
<protein>
    <recommendedName>
        <fullName evidence="4">Glycoside hydrolase family 35 protein</fullName>
    </recommendedName>
</protein>
<keyword evidence="3" id="KW-1185">Reference proteome</keyword>
<evidence type="ECO:0008006" key="4">
    <source>
        <dbReference type="Google" id="ProtNLM"/>
    </source>
</evidence>
<evidence type="ECO:0000256" key="1">
    <source>
        <dbReference type="SAM" id="SignalP"/>
    </source>
</evidence>
<proteinExistence type="predicted"/>
<dbReference type="EMBL" id="KN880449">
    <property type="protein sequence ID" value="KIY71852.1"/>
    <property type="molecule type" value="Genomic_DNA"/>
</dbReference>
<keyword evidence="1" id="KW-0732">Signal</keyword>
<reference evidence="2 3" key="1">
    <citation type="journal article" date="2015" name="Fungal Genet. Biol.">
        <title>Evolution of novel wood decay mechanisms in Agaricales revealed by the genome sequences of Fistulina hepatica and Cylindrobasidium torrendii.</title>
        <authorList>
            <person name="Floudas D."/>
            <person name="Held B.W."/>
            <person name="Riley R."/>
            <person name="Nagy L.G."/>
            <person name="Koehler G."/>
            <person name="Ransdell A.S."/>
            <person name="Younus H."/>
            <person name="Chow J."/>
            <person name="Chiniquy J."/>
            <person name="Lipzen A."/>
            <person name="Tritt A."/>
            <person name="Sun H."/>
            <person name="Haridas S."/>
            <person name="LaButti K."/>
            <person name="Ohm R.A."/>
            <person name="Kues U."/>
            <person name="Blanchette R.A."/>
            <person name="Grigoriev I.V."/>
            <person name="Minto R.E."/>
            <person name="Hibbett D.S."/>
        </authorList>
    </citation>
    <scope>NUCLEOTIDE SEQUENCE [LARGE SCALE GENOMIC DNA]</scope>
    <source>
        <strain evidence="2 3">FP15055 ss-10</strain>
    </source>
</reference>
<organism evidence="2 3">
    <name type="scientific">Cylindrobasidium torrendii FP15055 ss-10</name>
    <dbReference type="NCBI Taxonomy" id="1314674"/>
    <lineage>
        <taxon>Eukaryota</taxon>
        <taxon>Fungi</taxon>
        <taxon>Dikarya</taxon>
        <taxon>Basidiomycota</taxon>
        <taxon>Agaricomycotina</taxon>
        <taxon>Agaricomycetes</taxon>
        <taxon>Agaricomycetidae</taxon>
        <taxon>Agaricales</taxon>
        <taxon>Marasmiineae</taxon>
        <taxon>Physalacriaceae</taxon>
        <taxon>Cylindrobasidium</taxon>
    </lineage>
</organism>
<name>A0A0D7BN22_9AGAR</name>
<accession>A0A0D7BN22</accession>
<dbReference type="OrthoDB" id="4849160at2759"/>
<feature type="signal peptide" evidence="1">
    <location>
        <begin position="1"/>
        <end position="22"/>
    </location>
</feature>
<sequence>MLPVASSLSLSIFAGIFGKVSAHGYVLQIQIGNEYYPGWDVNIDGYASPPPVRPVRATKPDSGFINNVTSGDITCSIGNANLPNLSSTTTIFRSPYAGNYAPRRRRSRVVGLWRRMA</sequence>
<evidence type="ECO:0000313" key="3">
    <source>
        <dbReference type="Proteomes" id="UP000054007"/>
    </source>
</evidence>
<dbReference type="AlphaFoldDB" id="A0A0D7BN22"/>
<evidence type="ECO:0000313" key="2">
    <source>
        <dbReference type="EMBL" id="KIY71852.1"/>
    </source>
</evidence>
<dbReference type="Proteomes" id="UP000054007">
    <property type="component" value="Unassembled WGS sequence"/>
</dbReference>
<dbReference type="STRING" id="1314674.A0A0D7BN22"/>